<dbReference type="Gene3D" id="1.20.58.630">
    <property type="match status" value="1"/>
</dbReference>
<evidence type="ECO:0000313" key="3">
    <source>
        <dbReference type="EMBL" id="ETE59368.1"/>
    </source>
</evidence>
<protein>
    <submittedName>
        <fullName evidence="3">Delphilin</fullName>
    </submittedName>
</protein>
<dbReference type="PANTHER" id="PTHR45725:SF3">
    <property type="entry name" value="DELPHILIN"/>
    <property type="match status" value="1"/>
</dbReference>
<dbReference type="InterPro" id="IPR042201">
    <property type="entry name" value="FH2_Formin_sf"/>
</dbReference>
<feature type="domain" description="FH2" evidence="2">
    <location>
        <begin position="305"/>
        <end position="641"/>
    </location>
</feature>
<dbReference type="Gene3D" id="1.20.1160.20">
    <property type="match status" value="1"/>
</dbReference>
<dbReference type="EMBL" id="AZIM01005639">
    <property type="protein sequence ID" value="ETE59368.1"/>
    <property type="molecule type" value="Genomic_DNA"/>
</dbReference>
<feature type="non-terminal residue" evidence="3">
    <location>
        <position position="1"/>
    </location>
</feature>
<feature type="region of interest" description="Disordered" evidence="1">
    <location>
        <begin position="31"/>
        <end position="54"/>
    </location>
</feature>
<dbReference type="OrthoDB" id="410721at2759"/>
<keyword evidence="4" id="KW-1185">Reference proteome</keyword>
<comment type="caution">
    <text evidence="3">The sequence shown here is derived from an EMBL/GenBank/DDBJ whole genome shotgun (WGS) entry which is preliminary data.</text>
</comment>
<feature type="non-terminal residue" evidence="3">
    <location>
        <position position="641"/>
    </location>
</feature>
<proteinExistence type="predicted"/>
<accession>V8NCJ2</accession>
<evidence type="ECO:0000259" key="2">
    <source>
        <dbReference type="PROSITE" id="PS51444"/>
    </source>
</evidence>
<evidence type="ECO:0000313" key="4">
    <source>
        <dbReference type="Proteomes" id="UP000018936"/>
    </source>
</evidence>
<organism evidence="3 4">
    <name type="scientific">Ophiophagus hannah</name>
    <name type="common">King cobra</name>
    <name type="synonym">Naja hannah</name>
    <dbReference type="NCBI Taxonomy" id="8665"/>
    <lineage>
        <taxon>Eukaryota</taxon>
        <taxon>Metazoa</taxon>
        <taxon>Chordata</taxon>
        <taxon>Craniata</taxon>
        <taxon>Vertebrata</taxon>
        <taxon>Euteleostomi</taxon>
        <taxon>Lepidosauria</taxon>
        <taxon>Squamata</taxon>
        <taxon>Bifurcata</taxon>
        <taxon>Unidentata</taxon>
        <taxon>Episquamata</taxon>
        <taxon>Toxicofera</taxon>
        <taxon>Serpentes</taxon>
        <taxon>Colubroidea</taxon>
        <taxon>Elapidae</taxon>
        <taxon>Elapinae</taxon>
        <taxon>Ophiophagus</taxon>
    </lineage>
</organism>
<dbReference type="InterPro" id="IPR015425">
    <property type="entry name" value="FH2_Formin"/>
</dbReference>
<sequence length="641" mass="71491">IFIPRKHRQRFDEVVSQSLISKLCRAKREQPANRLRRSRSEDHHERLLVSTRASSVPRSQEENCLSLRKSSTLIGSNVGTGAACRNCSHEKVVSMLQGSGAMPTLVVEEGIVSFSSGKQRLGCNLGSLLCPKEVFCFLPCPLRNIDTLIVDVYPVLDTPSKQVIWQFIYQLLTYEEQAHCQQKIARFLGYKSMASGPSDAVEEQPRSSLRTGPGSRKSLRSHSPKESEARGSAEAAEMPSRLAPGERQAGDGTSLPETPNPQMVRATLLRAQPKQWAVMSAVYAELESRLTAGLEGKLSRLPVCRTSSLASEPAGLTISWQNDPTLQPCYYRSPGGLPSPCSTDSNPYVSLDSSPALSPKLSPLSRRRKLFTFSRPPRSRDTDRFLDALSEQLGHRITLLGEDSDYDKLSDMVKYLDLELHFGTQKPAISLPEPSPLPEPLKKKHLVEILSHKKAYNTAILIAHLKLSHNELRRILLSMESDRLEATHIKQLLLFAPDAEEVQRFHSYQGDPSKLSEPDQFVLQKLSLQFVLAMGNYLNHGQPQTNKTTSFKINFLTELNTTKTVDGKSTFLHILAKSLSQHFPELLGFARDLPTVPHAAKVNQRTLTADLNDLHRTVHEIEIACQNMVPSSPEDRFVPVM</sequence>
<dbReference type="InterPro" id="IPR051425">
    <property type="entry name" value="Formin_Homology"/>
</dbReference>
<dbReference type="PROSITE" id="PS51444">
    <property type="entry name" value="FH2"/>
    <property type="match status" value="1"/>
</dbReference>
<name>V8NCJ2_OPHHA</name>
<dbReference type="AlphaFoldDB" id="V8NCJ2"/>
<reference evidence="3 4" key="1">
    <citation type="journal article" date="2013" name="Proc. Natl. Acad. Sci. U.S.A.">
        <title>The king cobra genome reveals dynamic gene evolution and adaptation in the snake venom system.</title>
        <authorList>
            <person name="Vonk F.J."/>
            <person name="Casewell N.R."/>
            <person name="Henkel C.V."/>
            <person name="Heimberg A.M."/>
            <person name="Jansen H.J."/>
            <person name="McCleary R.J."/>
            <person name="Kerkkamp H.M."/>
            <person name="Vos R.A."/>
            <person name="Guerreiro I."/>
            <person name="Calvete J.J."/>
            <person name="Wuster W."/>
            <person name="Woods A.E."/>
            <person name="Logan J.M."/>
            <person name="Harrison R.A."/>
            <person name="Castoe T.A."/>
            <person name="de Koning A.P."/>
            <person name="Pollock D.D."/>
            <person name="Yandell M."/>
            <person name="Calderon D."/>
            <person name="Renjifo C."/>
            <person name="Currier R.B."/>
            <person name="Salgado D."/>
            <person name="Pla D."/>
            <person name="Sanz L."/>
            <person name="Hyder A.S."/>
            <person name="Ribeiro J.M."/>
            <person name="Arntzen J.W."/>
            <person name="van den Thillart G.E."/>
            <person name="Boetzer M."/>
            <person name="Pirovano W."/>
            <person name="Dirks R.P."/>
            <person name="Spaink H.P."/>
            <person name="Duboule D."/>
            <person name="McGlinn E."/>
            <person name="Kini R.M."/>
            <person name="Richardson M.K."/>
        </authorList>
    </citation>
    <scope>NUCLEOTIDE SEQUENCE</scope>
    <source>
        <tissue evidence="3">Blood</tissue>
    </source>
</reference>
<feature type="compositionally biased region" description="Basic and acidic residues" evidence="1">
    <location>
        <begin position="38"/>
        <end position="47"/>
    </location>
</feature>
<dbReference type="Pfam" id="PF02181">
    <property type="entry name" value="FH2"/>
    <property type="match status" value="2"/>
</dbReference>
<dbReference type="Gene3D" id="1.20.58.2220">
    <property type="entry name" value="Formin, FH2 domain"/>
    <property type="match status" value="1"/>
</dbReference>
<dbReference type="SUPFAM" id="SSF101447">
    <property type="entry name" value="Formin homology 2 domain (FH2 domain)"/>
    <property type="match status" value="1"/>
</dbReference>
<dbReference type="PANTHER" id="PTHR45725">
    <property type="entry name" value="FORMIN HOMOLOGY 2 FAMILY MEMBER"/>
    <property type="match status" value="1"/>
</dbReference>
<evidence type="ECO:0000256" key="1">
    <source>
        <dbReference type="SAM" id="MobiDB-lite"/>
    </source>
</evidence>
<dbReference type="Proteomes" id="UP000018936">
    <property type="component" value="Unassembled WGS sequence"/>
</dbReference>
<feature type="region of interest" description="Disordered" evidence="1">
    <location>
        <begin position="196"/>
        <end position="260"/>
    </location>
</feature>
<gene>
    <name evidence="3" type="primary">Grid2ip</name>
    <name evidence="3" type="ORF">L345_14903</name>
</gene>